<evidence type="ECO:0000256" key="1">
    <source>
        <dbReference type="SAM" id="MobiDB-lite"/>
    </source>
</evidence>
<keyword evidence="2" id="KW-0732">Signal</keyword>
<keyword evidence="4" id="KW-1185">Reference proteome</keyword>
<accession>A0A1Y6BM12</accession>
<dbReference type="STRING" id="560819.SAMN05428998_106134"/>
<evidence type="ECO:0000313" key="4">
    <source>
        <dbReference type="Proteomes" id="UP000192917"/>
    </source>
</evidence>
<dbReference type="EMBL" id="FWZX01000006">
    <property type="protein sequence ID" value="SMF18047.1"/>
    <property type="molecule type" value="Genomic_DNA"/>
</dbReference>
<proteinExistence type="predicted"/>
<protein>
    <submittedName>
        <fullName evidence="3">Uncharacterized protein</fullName>
    </submittedName>
</protein>
<feature type="signal peptide" evidence="2">
    <location>
        <begin position="1"/>
        <end position="23"/>
    </location>
</feature>
<name>A0A1Y6BM12_9PROT</name>
<sequence length="96" mass="11568">MRSMILAAVAATTLIAGTLSAEANDWRRRAYPGVVIVPGITLQFGQTYVVPAPRYGHERRYYWYGERRWHDRGHHYGWHRRDRWDDDRHRGWHRDH</sequence>
<organism evidence="3 4">
    <name type="scientific">Tistlia consotensis USBA 355</name>
    <dbReference type="NCBI Taxonomy" id="560819"/>
    <lineage>
        <taxon>Bacteria</taxon>
        <taxon>Pseudomonadati</taxon>
        <taxon>Pseudomonadota</taxon>
        <taxon>Alphaproteobacteria</taxon>
        <taxon>Rhodospirillales</taxon>
        <taxon>Rhodovibrionaceae</taxon>
        <taxon>Tistlia</taxon>
    </lineage>
</organism>
<feature type="chain" id="PRO_5013142401" evidence="2">
    <location>
        <begin position="24"/>
        <end position="96"/>
    </location>
</feature>
<dbReference type="AlphaFoldDB" id="A0A1Y6BM12"/>
<dbReference type="RefSeq" id="WP_085122618.1">
    <property type="nucleotide sequence ID" value="NZ_FWZX01000006.1"/>
</dbReference>
<gene>
    <name evidence="3" type="ORF">SAMN05428998_106134</name>
</gene>
<evidence type="ECO:0000256" key="2">
    <source>
        <dbReference type="SAM" id="SignalP"/>
    </source>
</evidence>
<evidence type="ECO:0000313" key="3">
    <source>
        <dbReference type="EMBL" id="SMF18047.1"/>
    </source>
</evidence>
<dbReference type="Proteomes" id="UP000192917">
    <property type="component" value="Unassembled WGS sequence"/>
</dbReference>
<reference evidence="3 4" key="1">
    <citation type="submission" date="2017-04" db="EMBL/GenBank/DDBJ databases">
        <authorList>
            <person name="Afonso C.L."/>
            <person name="Miller P.J."/>
            <person name="Scott M.A."/>
            <person name="Spackman E."/>
            <person name="Goraichik I."/>
            <person name="Dimitrov K.M."/>
            <person name="Suarez D.L."/>
            <person name="Swayne D.E."/>
        </authorList>
    </citation>
    <scope>NUCLEOTIDE SEQUENCE [LARGE SCALE GENOMIC DNA]</scope>
    <source>
        <strain evidence="3 4">USBA 355</strain>
    </source>
</reference>
<feature type="region of interest" description="Disordered" evidence="1">
    <location>
        <begin position="77"/>
        <end position="96"/>
    </location>
</feature>